<comment type="similarity">
    <text evidence="4">Belongs to the peptidase S8 family.</text>
</comment>
<evidence type="ECO:0000256" key="3">
    <source>
        <dbReference type="ARBA" id="ARBA00022825"/>
    </source>
</evidence>
<protein>
    <submittedName>
        <fullName evidence="7">Adenine phosphoribosyltransferase</fullName>
    </submittedName>
</protein>
<dbReference type="GO" id="GO:0016757">
    <property type="term" value="F:glycosyltransferase activity"/>
    <property type="evidence" value="ECO:0007669"/>
    <property type="project" value="UniProtKB-KW"/>
</dbReference>
<sequence>MLDGPITDIVEAQSLSFRPQHIHIYSASWGPEDDGKTVDGPGLLALEAFYKGIANGRGGLGSLFVWASGNGGIHSDDCNCDGYTNSIYTLSVGSAAESGRVPWYSEACASTLTTTYSSGIKSEKQIVSCRPPRPRPFLSPLASVLGGTPRERARVSRPGTNRLISTGPQWGSAVVLRQSQELSTATWPALPDTHPPTHPRSRQGSARTAGHPGVTSAHLRGDHLPGELRGEVRLCSSPEDASVFPLDCPGWVFQEPSQWRSSASQGVPE</sequence>
<dbReference type="PANTHER" id="PTHR42884">
    <property type="entry name" value="PROPROTEIN CONVERTASE SUBTILISIN/KEXIN-RELATED"/>
    <property type="match status" value="1"/>
</dbReference>
<comment type="caution">
    <text evidence="7">The sequence shown here is derived from an EMBL/GenBank/DDBJ whole genome shotgun (WGS) entry which is preliminary data.</text>
</comment>
<dbReference type="GO" id="GO:0000139">
    <property type="term" value="C:Golgi membrane"/>
    <property type="evidence" value="ECO:0007669"/>
    <property type="project" value="TreeGrafter"/>
</dbReference>
<proteinExistence type="inferred from homology"/>
<feature type="region of interest" description="Disordered" evidence="5">
    <location>
        <begin position="186"/>
        <end position="224"/>
    </location>
</feature>
<reference evidence="7 8" key="2">
    <citation type="submission" date="2019-04" db="EMBL/GenBank/DDBJ databases">
        <title>The genome sequence of big-headed turtle.</title>
        <authorList>
            <person name="Gong S."/>
        </authorList>
    </citation>
    <scope>NUCLEOTIDE SEQUENCE [LARGE SCALE GENOMIC DNA]</scope>
    <source>
        <strain evidence="7">DO16091913</strain>
        <tissue evidence="7">Muscle</tissue>
    </source>
</reference>
<evidence type="ECO:0000313" key="8">
    <source>
        <dbReference type="Proteomes" id="UP000297703"/>
    </source>
</evidence>
<evidence type="ECO:0000256" key="4">
    <source>
        <dbReference type="PROSITE-ProRule" id="PRU01240"/>
    </source>
</evidence>
<accession>A0A4D9DLA5</accession>
<dbReference type="Proteomes" id="UP000297703">
    <property type="component" value="Unassembled WGS sequence"/>
</dbReference>
<evidence type="ECO:0000313" key="7">
    <source>
        <dbReference type="EMBL" id="TFJ95713.1"/>
    </source>
</evidence>
<gene>
    <name evidence="7" type="ORF">DR999_PMT22618</name>
</gene>
<dbReference type="GO" id="GO:0004252">
    <property type="term" value="F:serine-type endopeptidase activity"/>
    <property type="evidence" value="ECO:0007669"/>
    <property type="project" value="InterPro"/>
</dbReference>
<comment type="caution">
    <text evidence="4">Lacks conserved residue(s) required for the propagation of feature annotation.</text>
</comment>
<dbReference type="InterPro" id="IPR036852">
    <property type="entry name" value="Peptidase_S8/S53_dom_sf"/>
</dbReference>
<evidence type="ECO:0000256" key="5">
    <source>
        <dbReference type="SAM" id="MobiDB-lite"/>
    </source>
</evidence>
<organism evidence="7 8">
    <name type="scientific">Platysternon megacephalum</name>
    <name type="common">big-headed turtle</name>
    <dbReference type="NCBI Taxonomy" id="55544"/>
    <lineage>
        <taxon>Eukaryota</taxon>
        <taxon>Metazoa</taxon>
        <taxon>Chordata</taxon>
        <taxon>Craniata</taxon>
        <taxon>Vertebrata</taxon>
        <taxon>Euteleostomi</taxon>
        <taxon>Archelosauria</taxon>
        <taxon>Testudinata</taxon>
        <taxon>Testudines</taxon>
        <taxon>Cryptodira</taxon>
        <taxon>Durocryptodira</taxon>
        <taxon>Testudinoidea</taxon>
        <taxon>Platysternidae</taxon>
        <taxon>Platysternon</taxon>
    </lineage>
</organism>
<evidence type="ECO:0000259" key="6">
    <source>
        <dbReference type="Pfam" id="PF00082"/>
    </source>
</evidence>
<evidence type="ECO:0000256" key="2">
    <source>
        <dbReference type="ARBA" id="ARBA00022801"/>
    </source>
</evidence>
<dbReference type="GO" id="GO:0016486">
    <property type="term" value="P:peptide hormone processing"/>
    <property type="evidence" value="ECO:0007669"/>
    <property type="project" value="TreeGrafter"/>
</dbReference>
<dbReference type="STRING" id="55544.A0A4D9DLA5"/>
<keyword evidence="2" id="KW-0378">Hydrolase</keyword>
<dbReference type="PANTHER" id="PTHR42884:SF16">
    <property type="entry name" value="PROPROTEIN CONVERTASE SUBTILISIN_KEXIN TYPE 4"/>
    <property type="match status" value="1"/>
</dbReference>
<feature type="domain" description="Peptidase S8/S53" evidence="6">
    <location>
        <begin position="5"/>
        <end position="110"/>
    </location>
</feature>
<keyword evidence="7" id="KW-0808">Transferase</keyword>
<name>A0A4D9DLA5_9SAUR</name>
<dbReference type="PROSITE" id="PS51892">
    <property type="entry name" value="SUBTILASE"/>
    <property type="match status" value="1"/>
</dbReference>
<keyword evidence="7" id="KW-0328">Glycosyltransferase</keyword>
<keyword evidence="1" id="KW-0645">Protease</keyword>
<dbReference type="GO" id="GO:0005802">
    <property type="term" value="C:trans-Golgi network"/>
    <property type="evidence" value="ECO:0007669"/>
    <property type="project" value="TreeGrafter"/>
</dbReference>
<keyword evidence="8" id="KW-1185">Reference proteome</keyword>
<dbReference type="SUPFAM" id="SSF52743">
    <property type="entry name" value="Subtilisin-like"/>
    <property type="match status" value="1"/>
</dbReference>
<dbReference type="OrthoDB" id="300641at2759"/>
<reference evidence="7 8" key="1">
    <citation type="submission" date="2019-04" db="EMBL/GenBank/DDBJ databases">
        <title>Draft genome of the big-headed turtle Platysternon megacephalum.</title>
        <authorList>
            <person name="Gong S."/>
        </authorList>
    </citation>
    <scope>NUCLEOTIDE SEQUENCE [LARGE SCALE GENOMIC DNA]</scope>
    <source>
        <strain evidence="7">DO16091913</strain>
        <tissue evidence="7">Muscle</tissue>
    </source>
</reference>
<dbReference type="EMBL" id="QXTE01001864">
    <property type="protein sequence ID" value="TFJ95713.1"/>
    <property type="molecule type" value="Genomic_DNA"/>
</dbReference>
<dbReference type="InterPro" id="IPR000209">
    <property type="entry name" value="Peptidase_S8/S53_dom"/>
</dbReference>
<dbReference type="Pfam" id="PF00082">
    <property type="entry name" value="Peptidase_S8"/>
    <property type="match status" value="1"/>
</dbReference>
<keyword evidence="3" id="KW-0720">Serine protease</keyword>
<dbReference type="Gene3D" id="3.40.50.200">
    <property type="entry name" value="Peptidase S8/S53 domain"/>
    <property type="match status" value="1"/>
</dbReference>
<dbReference type="AlphaFoldDB" id="A0A4D9DLA5"/>
<evidence type="ECO:0000256" key="1">
    <source>
        <dbReference type="ARBA" id="ARBA00022670"/>
    </source>
</evidence>